<reference evidence="8" key="1">
    <citation type="submission" date="2011-12" db="EMBL/GenBank/DDBJ databases">
        <authorList>
            <consortium name="The Broad Institute Genome Sequencing Platform"/>
            <person name="Russ C."/>
            <person name="Tyler B."/>
            <person name="Panabieres F."/>
            <person name="Shan W."/>
            <person name="Tripathy S."/>
            <person name="Grunwald N."/>
            <person name="Machado M."/>
            <person name="Young S.K."/>
            <person name="Zeng Q."/>
            <person name="Gargeya S."/>
            <person name="Fitzgerald M."/>
            <person name="Haas B."/>
            <person name="Abouelleil A."/>
            <person name="Alvarado L."/>
            <person name="Arachchi H.M."/>
            <person name="Berlin A."/>
            <person name="Chapman S.B."/>
            <person name="Gearin G."/>
            <person name="Goldberg J."/>
            <person name="Griggs A."/>
            <person name="Gujja S."/>
            <person name="Hansen M."/>
            <person name="Heiman D."/>
            <person name="Howarth C."/>
            <person name="Larimer J."/>
            <person name="Lui A."/>
            <person name="MacDonald P.J.P."/>
            <person name="McCowen C."/>
            <person name="Montmayeur A."/>
            <person name="Murphy C."/>
            <person name="Neiman D."/>
            <person name="Pearson M."/>
            <person name="Priest M."/>
            <person name="Roberts A."/>
            <person name="Saif S."/>
            <person name="Shea T."/>
            <person name="Sisk P."/>
            <person name="Stolte C."/>
            <person name="Sykes S."/>
            <person name="Wortman J."/>
            <person name="Nusbaum C."/>
            <person name="Birren B."/>
        </authorList>
    </citation>
    <scope>NUCLEOTIDE SEQUENCE [LARGE SCALE GENOMIC DNA]</scope>
    <source>
        <strain evidence="8">INRA-310</strain>
    </source>
</reference>
<dbReference type="EMBL" id="KI669615">
    <property type="protein sequence ID" value="ETN02734.1"/>
    <property type="molecule type" value="Genomic_DNA"/>
</dbReference>
<dbReference type="PRINTS" id="PR00301">
    <property type="entry name" value="HEATSHOCK70"/>
</dbReference>
<protein>
    <submittedName>
        <fullName evidence="7">Uncharacterized protein</fullName>
    </submittedName>
</protein>
<dbReference type="STRING" id="761204.W2PR73"/>
<evidence type="ECO:0000256" key="3">
    <source>
        <dbReference type="ARBA" id="ARBA00022840"/>
    </source>
</evidence>
<dbReference type="Proteomes" id="UP000018817">
    <property type="component" value="Unassembled WGS sequence"/>
</dbReference>
<feature type="region of interest" description="Disordered" evidence="6">
    <location>
        <begin position="1249"/>
        <end position="1305"/>
    </location>
</feature>
<dbReference type="Gene3D" id="3.30.420.40">
    <property type="match status" value="2"/>
</dbReference>
<feature type="region of interest" description="Disordered" evidence="6">
    <location>
        <begin position="1"/>
        <end position="71"/>
    </location>
</feature>
<feature type="compositionally biased region" description="Acidic residues" evidence="6">
    <location>
        <begin position="1"/>
        <end position="26"/>
    </location>
</feature>
<evidence type="ECO:0000256" key="5">
    <source>
        <dbReference type="SAM" id="Coils"/>
    </source>
</evidence>
<dbReference type="GO" id="GO:0140662">
    <property type="term" value="F:ATP-dependent protein folding chaperone"/>
    <property type="evidence" value="ECO:0007669"/>
    <property type="project" value="InterPro"/>
</dbReference>
<keyword evidence="4" id="KW-0143">Chaperone</keyword>
<evidence type="ECO:0000256" key="1">
    <source>
        <dbReference type="ARBA" id="ARBA00022741"/>
    </source>
</evidence>
<dbReference type="InterPro" id="IPR013126">
    <property type="entry name" value="Hsp_70_fam"/>
</dbReference>
<feature type="region of interest" description="Disordered" evidence="6">
    <location>
        <begin position="244"/>
        <end position="287"/>
    </location>
</feature>
<dbReference type="PANTHER" id="PTHR45639:SF3">
    <property type="entry name" value="HYPOXIA UP-REGULATED PROTEIN 1"/>
    <property type="match status" value="1"/>
</dbReference>
<feature type="compositionally biased region" description="Acidic residues" evidence="6">
    <location>
        <begin position="1009"/>
        <end position="1018"/>
    </location>
</feature>
<evidence type="ECO:0000256" key="4">
    <source>
        <dbReference type="ARBA" id="ARBA00023186"/>
    </source>
</evidence>
<dbReference type="GeneID" id="20192477"/>
<feature type="compositionally biased region" description="Basic and acidic residues" evidence="6">
    <location>
        <begin position="117"/>
        <end position="132"/>
    </location>
</feature>
<feature type="compositionally biased region" description="Basic and acidic residues" evidence="6">
    <location>
        <begin position="149"/>
        <end position="172"/>
    </location>
</feature>
<name>W2PR73_PHYN3</name>
<feature type="compositionally biased region" description="Polar residues" evidence="6">
    <location>
        <begin position="244"/>
        <end position="270"/>
    </location>
</feature>
<dbReference type="PANTHER" id="PTHR45639">
    <property type="entry name" value="HSC70CB, ISOFORM G-RELATED"/>
    <property type="match status" value="1"/>
</dbReference>
<dbReference type="VEuPathDB" id="FungiDB:PPTG_23878"/>
<keyword evidence="1" id="KW-0547">Nucleotide-binding</keyword>
<dbReference type="SUPFAM" id="SSF100934">
    <property type="entry name" value="Heat shock protein 70kD (HSP70), C-terminal subdomain"/>
    <property type="match status" value="2"/>
</dbReference>
<gene>
    <name evidence="7" type="ORF">PPTG_23878</name>
</gene>
<feature type="region of interest" description="Disordered" evidence="6">
    <location>
        <begin position="990"/>
        <end position="1033"/>
    </location>
</feature>
<feature type="region of interest" description="Disordered" evidence="6">
    <location>
        <begin position="97"/>
        <end position="226"/>
    </location>
</feature>
<feature type="compositionally biased region" description="Basic and acidic residues" evidence="6">
    <location>
        <begin position="42"/>
        <end position="61"/>
    </location>
</feature>
<keyword evidence="5" id="KW-0175">Coiled coil</keyword>
<dbReference type="GO" id="GO:0030968">
    <property type="term" value="P:endoplasmic reticulum unfolded protein response"/>
    <property type="evidence" value="ECO:0007669"/>
    <property type="project" value="TreeGrafter"/>
</dbReference>
<feature type="compositionally biased region" description="Basic and acidic residues" evidence="6">
    <location>
        <begin position="1258"/>
        <end position="1280"/>
    </location>
</feature>
<dbReference type="Gene3D" id="2.60.34.10">
    <property type="entry name" value="Substrate Binding Domain Of DNAk, Chain A, domain 1"/>
    <property type="match status" value="1"/>
</dbReference>
<dbReference type="Gene3D" id="1.20.1270.10">
    <property type="match status" value="2"/>
</dbReference>
<dbReference type="InterPro" id="IPR029047">
    <property type="entry name" value="HSP70_peptide-bd_sf"/>
</dbReference>
<accession>W2PR73</accession>
<feature type="compositionally biased region" description="Polar residues" evidence="6">
    <location>
        <begin position="202"/>
        <end position="221"/>
    </location>
</feature>
<feature type="compositionally biased region" description="Low complexity" evidence="6">
    <location>
        <begin position="30"/>
        <end position="41"/>
    </location>
</feature>
<feature type="coiled-coil region" evidence="5">
    <location>
        <begin position="348"/>
        <end position="570"/>
    </location>
</feature>
<dbReference type="GO" id="GO:0034663">
    <property type="term" value="C:endoplasmic reticulum chaperone complex"/>
    <property type="evidence" value="ECO:0007669"/>
    <property type="project" value="TreeGrafter"/>
</dbReference>
<feature type="compositionally biased region" description="Basic and acidic residues" evidence="6">
    <location>
        <begin position="1019"/>
        <end position="1033"/>
    </location>
</feature>
<dbReference type="FunFam" id="3.90.640.10:FF:000004">
    <property type="entry name" value="Heat shock 70 kDa protein 4"/>
    <property type="match status" value="1"/>
</dbReference>
<dbReference type="InterPro" id="IPR029048">
    <property type="entry name" value="HSP70_C_sf"/>
</dbReference>
<proteinExistence type="predicted"/>
<keyword evidence="3" id="KW-0067">ATP-binding</keyword>
<evidence type="ECO:0000256" key="6">
    <source>
        <dbReference type="SAM" id="MobiDB-lite"/>
    </source>
</evidence>
<organism evidence="7 8">
    <name type="scientific">Phytophthora nicotianae (strain INRA-310)</name>
    <name type="common">Phytophthora parasitica</name>
    <dbReference type="NCBI Taxonomy" id="761204"/>
    <lineage>
        <taxon>Eukaryota</taxon>
        <taxon>Sar</taxon>
        <taxon>Stramenopiles</taxon>
        <taxon>Oomycota</taxon>
        <taxon>Peronosporomycetes</taxon>
        <taxon>Peronosporales</taxon>
        <taxon>Peronosporaceae</taxon>
        <taxon>Phytophthora</taxon>
    </lineage>
</organism>
<dbReference type="Gene3D" id="3.90.640.10">
    <property type="entry name" value="Actin, Chain A, domain 4"/>
    <property type="match status" value="1"/>
</dbReference>
<dbReference type="RefSeq" id="XP_008911949.1">
    <property type="nucleotide sequence ID" value="XM_008913701.1"/>
</dbReference>
<evidence type="ECO:0000256" key="2">
    <source>
        <dbReference type="ARBA" id="ARBA00022824"/>
    </source>
</evidence>
<dbReference type="GO" id="GO:0005524">
    <property type="term" value="F:ATP binding"/>
    <property type="evidence" value="ECO:0007669"/>
    <property type="project" value="UniProtKB-KW"/>
</dbReference>
<dbReference type="Pfam" id="PF00012">
    <property type="entry name" value="HSP70"/>
    <property type="match status" value="1"/>
</dbReference>
<evidence type="ECO:0000313" key="7">
    <source>
        <dbReference type="EMBL" id="ETN02734.1"/>
    </source>
</evidence>
<dbReference type="InterPro" id="IPR043129">
    <property type="entry name" value="ATPase_NBD"/>
</dbReference>
<dbReference type="OrthoDB" id="127884at2759"/>
<evidence type="ECO:0000313" key="8">
    <source>
        <dbReference type="Proteomes" id="UP000018817"/>
    </source>
</evidence>
<sequence>MSDDEQVLSEDDGADLFESDSEDQGSETELSLALPSLSLDSSDVRSPDHHGLDEGAEHENTDCATDQNVDNDFGVGVESCAAKTEGEGHELYVHEDISARADGDDPGLAELQTCRSSQDKLPSEKYEVRNEDDVVTQPPAVIALCESPKLPDPDDHQTIDADQKSLDSDKIDNNLSITEQDDSDHEGGGRGLPDGAELTPRITPSTENSTEIRDTSASSADKTVRFEPSNYVPLPAAHEELTTTPNPAQTQLNEDTNDQNTPDKTSNENLQLPAEINPSHSTDATKPPVYTIESLFPVVYEDNIPISPGSEIAQVVPISSGFTNTKKPTRRRRAQIDDNPDKTIASRLAALQARLDAAKNELVNATRTLQLKLSIVETDNKKLSERNARLKTQLSLATANLQRTTAEMIRLNTENEVYAAKLPQLQAELLDETSQVDETQAQSVQTQLALTQLRARSHVLQTRKNSLEAQNNKLTQKLRECQQQLRRKTAALQQQTEKANKFELDLNQLKTTHTQEKLDWKNRLTAALKRFEHDKTKLENEFKAAERKVVREMKGRAEKALKKRRTAEATTVRLNEQLKQCKWELSSANDMVLGRTNEVRTLEALLRKAHRTEATLRNDLAICKTRLHSLQDEKKRSMARSGIVRTRRHRLGNQVPIEMLLTDSSDDEDQDNQTISTFQTISNAWDESLGGSKFDLRLAEHLAKEFSEKIGEDIRKVPRPMAKIRAQAKKTKTVLSANEEIPVVMQSLYNDIDFFTSMTRSKLEELSSDLFDRTLKPVEVALEKAGLTAADIDEIEIIGGGVRMPKIQQQLTEFFDGKDLGVHLNGDEAMALGAAFRAANLSNSFRVRQVGMTDIASYPIGVRLVDLSATEPTDSNNDDEVETKQWMKRAALFSESHRLGLRKSVSFSHSKDVSCTFRYDKPSMLPAGVSVQIAKFNITGVEKFAARMAEKNLGEPKVTLSFELDSNGIAQIAKAEATLEEEVEVEVVVKKEKKSKKTKKEDSSADSSEAGDEEEAEEKPETRMEKQIKTHREKLTVVRAHETREPEEGMSVLSMSEAVKKESMRMLNEMEKADNKRRADLEAKNNLETFIYKAHDALSAQESDIKQVTVPEQIESLQTKLDETEEWLYDDGDKVEAAEYKKKMDSLDSDLSAILFRVAELKELPIAINTAQEYAFSTRELMTEWSTSKPQVTDEERSDVLEKIDELEAWLTESEASQKAAPKYEKPVVTSADVAKKVQGVKKFVAVLAKRPKPQPVKTDKNDTEKDDSKTEEETSSKDTDTDETAEPEVKETEEKESTDEKDEL</sequence>
<keyword evidence="2" id="KW-0256">Endoplasmic reticulum</keyword>
<reference evidence="7 8" key="2">
    <citation type="submission" date="2013-11" db="EMBL/GenBank/DDBJ databases">
        <title>The Genome Sequence of Phytophthora parasitica INRA-310.</title>
        <authorList>
            <consortium name="The Broad Institute Genomics Platform"/>
            <person name="Russ C."/>
            <person name="Tyler B."/>
            <person name="Panabieres F."/>
            <person name="Shan W."/>
            <person name="Tripathy S."/>
            <person name="Grunwald N."/>
            <person name="Machado M."/>
            <person name="Johnson C.S."/>
            <person name="Arredondo F."/>
            <person name="Hong C."/>
            <person name="Coffey M."/>
            <person name="Young S.K."/>
            <person name="Zeng Q."/>
            <person name="Gargeya S."/>
            <person name="Fitzgerald M."/>
            <person name="Abouelleil A."/>
            <person name="Alvarado L."/>
            <person name="Chapman S.B."/>
            <person name="Gainer-Dewar J."/>
            <person name="Goldberg J."/>
            <person name="Griggs A."/>
            <person name="Gujja S."/>
            <person name="Hansen M."/>
            <person name="Howarth C."/>
            <person name="Imamovic A."/>
            <person name="Ireland A."/>
            <person name="Larimer J."/>
            <person name="McCowan C."/>
            <person name="Murphy C."/>
            <person name="Pearson M."/>
            <person name="Poon T.W."/>
            <person name="Priest M."/>
            <person name="Roberts A."/>
            <person name="Saif S."/>
            <person name="Shea T."/>
            <person name="Sykes S."/>
            <person name="Wortman J."/>
            <person name="Nusbaum C."/>
            <person name="Birren B."/>
        </authorList>
    </citation>
    <scope>NUCLEOTIDE SEQUENCE [LARGE SCALE GENOMIC DNA]</scope>
    <source>
        <strain evidence="7 8">INRA-310</strain>
    </source>
</reference>
<dbReference type="SUPFAM" id="SSF53067">
    <property type="entry name" value="Actin-like ATPase domain"/>
    <property type="match status" value="1"/>
</dbReference>